<dbReference type="GO" id="GO:0001725">
    <property type="term" value="C:stress fiber"/>
    <property type="evidence" value="ECO:0007669"/>
    <property type="project" value="TreeGrafter"/>
</dbReference>
<dbReference type="Pfam" id="PF00412">
    <property type="entry name" value="LIM"/>
    <property type="match status" value="3"/>
</dbReference>
<feature type="domain" description="LIM zinc-binding" evidence="13">
    <location>
        <begin position="251"/>
        <end position="310"/>
    </location>
</feature>
<reference evidence="14" key="1">
    <citation type="submission" date="2021-10" db="EMBL/GenBank/DDBJ databases">
        <title>Tropical sea cucumber genome reveals ecological adaptation and Cuvierian tubules defense mechanism.</title>
        <authorList>
            <person name="Chen T."/>
        </authorList>
    </citation>
    <scope>NUCLEOTIDE SEQUENCE</scope>
    <source>
        <strain evidence="14">Nanhai2018</strain>
        <tissue evidence="14">Muscle</tissue>
    </source>
</reference>
<feature type="compositionally biased region" description="Pro residues" evidence="12">
    <location>
        <begin position="184"/>
        <end position="196"/>
    </location>
</feature>
<dbReference type="CDD" id="cd09357">
    <property type="entry name" value="LIM3_Zyxin_like"/>
    <property type="match status" value="1"/>
</dbReference>
<dbReference type="CDD" id="cd09350">
    <property type="entry name" value="LIM1_TRIP6"/>
    <property type="match status" value="1"/>
</dbReference>
<dbReference type="CDD" id="cd09354">
    <property type="entry name" value="LIM2_LPP"/>
    <property type="match status" value="1"/>
</dbReference>
<feature type="domain" description="LIM zinc-binding" evidence="13">
    <location>
        <begin position="311"/>
        <end position="371"/>
    </location>
</feature>
<name>A0A9Q1BJE3_HOLLE</name>
<accession>A0A9Q1BJE3</accession>
<evidence type="ECO:0000256" key="3">
    <source>
        <dbReference type="ARBA" id="ARBA00009611"/>
    </source>
</evidence>
<evidence type="ECO:0000256" key="8">
    <source>
        <dbReference type="ARBA" id="ARBA00022889"/>
    </source>
</evidence>
<dbReference type="PROSITE" id="PS50023">
    <property type="entry name" value="LIM_DOMAIN_2"/>
    <property type="match status" value="3"/>
</dbReference>
<evidence type="ECO:0000256" key="2">
    <source>
        <dbReference type="ARBA" id="ARBA00004496"/>
    </source>
</evidence>
<keyword evidence="5 11" id="KW-0479">Metal-binding</keyword>
<sequence>MASTLQRLEQEIDNLDRERQRLGQPLNSQPQMVTSTSIRYTTSPRKYAPVQAPKPRTGGSLPPSGPSKGLPPPTLPKPQKYPGVNGRKGPPPPPPPKTSSRHQELRRGLPTYTPVTYPNPEDLPPPPPPNNGYSSYNDPLPPPPPELSGGASYQDQPLPPPPQATMKTYNEPHPASQVGYRQPRPAPAPQVNPQPAPANLKSADWSYHVPKPSDQPISNPDKTGTEAEVDALTNLLMQNMTAGGEEGEFFGMCNGCGNKVVGENSGCTAMDKVYHIECFICQTCAQKLRGQPFYALEGGAFCENCYINSLEKCSTCSKPITDRILRATGKPYHPECFTCVVCGKSLDGVPFTVDATNQIHCIEDFHKKFAPRCSVCLQPIMPSPGEEETVRIVALDRSFHVNCYKCEDCGVQLSSEADGQGCYPLDDHILCRNCNSKRVNSMPM</sequence>
<keyword evidence="7 11" id="KW-0862">Zinc</keyword>
<comment type="similarity">
    <text evidence="3">Belongs to the zyxin/ajuba family.</text>
</comment>
<feature type="compositionally biased region" description="Basic and acidic residues" evidence="12">
    <location>
        <begin position="8"/>
        <end position="21"/>
    </location>
</feature>
<feature type="domain" description="LIM zinc-binding" evidence="13">
    <location>
        <begin position="372"/>
        <end position="441"/>
    </location>
</feature>
<dbReference type="Proteomes" id="UP001152320">
    <property type="component" value="Chromosome 16"/>
</dbReference>
<evidence type="ECO:0000256" key="9">
    <source>
        <dbReference type="ARBA" id="ARBA00022949"/>
    </source>
</evidence>
<evidence type="ECO:0000256" key="7">
    <source>
        <dbReference type="ARBA" id="ARBA00022833"/>
    </source>
</evidence>
<evidence type="ECO:0000256" key="5">
    <source>
        <dbReference type="ARBA" id="ARBA00022723"/>
    </source>
</evidence>
<dbReference type="GO" id="GO:0098609">
    <property type="term" value="P:cell-cell adhesion"/>
    <property type="evidence" value="ECO:0007669"/>
    <property type="project" value="TreeGrafter"/>
</dbReference>
<dbReference type="GO" id="GO:0005925">
    <property type="term" value="C:focal adhesion"/>
    <property type="evidence" value="ECO:0007669"/>
    <property type="project" value="TreeGrafter"/>
</dbReference>
<dbReference type="AlphaFoldDB" id="A0A9Q1BJE3"/>
<evidence type="ECO:0000256" key="4">
    <source>
        <dbReference type="ARBA" id="ARBA00022490"/>
    </source>
</evidence>
<feature type="compositionally biased region" description="Pro residues" evidence="12">
    <location>
        <begin position="121"/>
        <end position="130"/>
    </location>
</feature>
<feature type="compositionally biased region" description="Pro residues" evidence="12">
    <location>
        <begin position="63"/>
        <end position="76"/>
    </location>
</feature>
<organism evidence="14 15">
    <name type="scientific">Holothuria leucospilota</name>
    <name type="common">Black long sea cucumber</name>
    <name type="synonym">Mertensiothuria leucospilota</name>
    <dbReference type="NCBI Taxonomy" id="206669"/>
    <lineage>
        <taxon>Eukaryota</taxon>
        <taxon>Metazoa</taxon>
        <taxon>Echinodermata</taxon>
        <taxon>Eleutherozoa</taxon>
        <taxon>Echinozoa</taxon>
        <taxon>Holothuroidea</taxon>
        <taxon>Aspidochirotacea</taxon>
        <taxon>Aspidochirotida</taxon>
        <taxon>Holothuriidae</taxon>
        <taxon>Holothuria</taxon>
    </lineage>
</organism>
<evidence type="ECO:0000256" key="6">
    <source>
        <dbReference type="ARBA" id="ARBA00022737"/>
    </source>
</evidence>
<keyword evidence="8" id="KW-0130">Cell adhesion</keyword>
<dbReference type="Gene3D" id="2.10.110.10">
    <property type="entry name" value="Cysteine Rich Protein"/>
    <property type="match status" value="3"/>
</dbReference>
<evidence type="ECO:0000313" key="14">
    <source>
        <dbReference type="EMBL" id="KAJ8027619.1"/>
    </source>
</evidence>
<dbReference type="PANTHER" id="PTHR24207:SF2">
    <property type="entry name" value="ZYX102 PROTEIN"/>
    <property type="match status" value="1"/>
</dbReference>
<keyword evidence="6" id="KW-0677">Repeat</keyword>
<evidence type="ECO:0000256" key="1">
    <source>
        <dbReference type="ARBA" id="ARBA00004282"/>
    </source>
</evidence>
<dbReference type="FunFam" id="2.10.110.10:FF:000042">
    <property type="entry name" value="lipoma-preferred partner isoform X1"/>
    <property type="match status" value="1"/>
</dbReference>
<dbReference type="PANTHER" id="PTHR24207">
    <property type="entry name" value="ZYX102 PROTEIN"/>
    <property type="match status" value="1"/>
</dbReference>
<comment type="subcellular location">
    <subcellularLocation>
        <location evidence="1">Cell junction</location>
    </subcellularLocation>
    <subcellularLocation>
        <location evidence="2">Cytoplasm</location>
    </subcellularLocation>
</comment>
<dbReference type="EMBL" id="JAIZAY010000016">
    <property type="protein sequence ID" value="KAJ8027619.1"/>
    <property type="molecule type" value="Genomic_DNA"/>
</dbReference>
<keyword evidence="9" id="KW-0965">Cell junction</keyword>
<protein>
    <submittedName>
        <fullName evidence="14">Lipoma-preferred partner-like</fullName>
    </submittedName>
</protein>
<dbReference type="GO" id="GO:0005737">
    <property type="term" value="C:cytoplasm"/>
    <property type="evidence" value="ECO:0007669"/>
    <property type="project" value="UniProtKB-SubCell"/>
</dbReference>
<dbReference type="SUPFAM" id="SSF57716">
    <property type="entry name" value="Glucocorticoid receptor-like (DNA-binding domain)"/>
    <property type="match status" value="3"/>
</dbReference>
<dbReference type="OrthoDB" id="25414at2759"/>
<comment type="caution">
    <text evidence="14">The sequence shown here is derived from an EMBL/GenBank/DDBJ whole genome shotgun (WGS) entry which is preliminary data.</text>
</comment>
<feature type="region of interest" description="Disordered" evidence="12">
    <location>
        <begin position="1"/>
        <end position="203"/>
    </location>
</feature>
<evidence type="ECO:0000256" key="10">
    <source>
        <dbReference type="ARBA" id="ARBA00023038"/>
    </source>
</evidence>
<dbReference type="GO" id="GO:0046872">
    <property type="term" value="F:metal ion binding"/>
    <property type="evidence" value="ECO:0007669"/>
    <property type="project" value="UniProtKB-KW"/>
</dbReference>
<keyword evidence="15" id="KW-1185">Reference proteome</keyword>
<proteinExistence type="inferred from homology"/>
<gene>
    <name evidence="14" type="ORF">HOLleu_32817</name>
</gene>
<dbReference type="FunFam" id="2.10.110.10:FF:000027">
    <property type="entry name" value="lipoma-preferred partner isoform X1"/>
    <property type="match status" value="1"/>
</dbReference>
<dbReference type="PROSITE" id="PS00478">
    <property type="entry name" value="LIM_DOMAIN_1"/>
    <property type="match status" value="1"/>
</dbReference>
<dbReference type="FunFam" id="2.10.110.10:FF:000109">
    <property type="entry name" value="Lipoma preferred partner"/>
    <property type="match status" value="1"/>
</dbReference>
<evidence type="ECO:0000313" key="15">
    <source>
        <dbReference type="Proteomes" id="UP001152320"/>
    </source>
</evidence>
<dbReference type="InterPro" id="IPR001781">
    <property type="entry name" value="Znf_LIM"/>
</dbReference>
<feature type="compositionally biased region" description="Polar residues" evidence="12">
    <location>
        <begin position="25"/>
        <end position="44"/>
    </location>
</feature>
<evidence type="ECO:0000256" key="11">
    <source>
        <dbReference type="PROSITE-ProRule" id="PRU00125"/>
    </source>
</evidence>
<keyword evidence="10 11" id="KW-0440">LIM domain</keyword>
<evidence type="ECO:0000256" key="12">
    <source>
        <dbReference type="SAM" id="MobiDB-lite"/>
    </source>
</evidence>
<evidence type="ECO:0000259" key="13">
    <source>
        <dbReference type="PROSITE" id="PS50023"/>
    </source>
</evidence>
<keyword evidence="4" id="KW-0963">Cytoplasm</keyword>
<dbReference type="SMART" id="SM00132">
    <property type="entry name" value="LIM"/>
    <property type="match status" value="3"/>
</dbReference>